<name>F0F0S6_9NEIS</name>
<protein>
    <recommendedName>
        <fullName evidence="2">Lysozyme inhibitor LprI-like N-terminal domain-containing protein</fullName>
    </recommendedName>
</protein>
<reference evidence="3 4" key="1">
    <citation type="submission" date="2011-01" db="EMBL/GenBank/DDBJ databases">
        <authorList>
            <person name="Muzny D."/>
            <person name="Qin X."/>
            <person name="Deng J."/>
            <person name="Jiang H."/>
            <person name="Liu Y."/>
            <person name="Qu J."/>
            <person name="Song X.-Z."/>
            <person name="Zhang L."/>
            <person name="Thornton R."/>
            <person name="Coyle M."/>
            <person name="Francisco L."/>
            <person name="Jackson L."/>
            <person name="Javaid M."/>
            <person name="Korchina V."/>
            <person name="Kovar C."/>
            <person name="Mata R."/>
            <person name="Mathew T."/>
            <person name="Ngo R."/>
            <person name="Nguyen L."/>
            <person name="Nguyen N."/>
            <person name="Okwuonu G."/>
            <person name="Ongeri F."/>
            <person name="Pham C."/>
            <person name="Simmons D."/>
            <person name="Wilczek-Boney K."/>
            <person name="Hale W."/>
            <person name="Jakkamsetti A."/>
            <person name="Pham P."/>
            <person name="Ruth R."/>
            <person name="San Lucas F."/>
            <person name="Warren J."/>
            <person name="Zhang J."/>
            <person name="Zhao Z."/>
            <person name="Zhou C."/>
            <person name="Zhu D."/>
            <person name="Lee S."/>
            <person name="Bess C."/>
            <person name="Blankenburg K."/>
            <person name="Forbes L."/>
            <person name="Fu Q."/>
            <person name="Gubbala S."/>
            <person name="Hirani K."/>
            <person name="Jayaseelan J.C."/>
            <person name="Lara F."/>
            <person name="Munidasa M."/>
            <person name="Palculict T."/>
            <person name="Patil S."/>
            <person name="Pu L.-L."/>
            <person name="Saada N."/>
            <person name="Tang L."/>
            <person name="Weissenberger G."/>
            <person name="Zhu Y."/>
            <person name="Hemphill L."/>
            <person name="Shang Y."/>
            <person name="Youmans B."/>
            <person name="Ayvaz T."/>
            <person name="Ross M."/>
            <person name="Santibanez J."/>
            <person name="Aqrawi P."/>
            <person name="Gross S."/>
            <person name="Joshi V."/>
            <person name="Fowler G."/>
            <person name="Nazareth L."/>
            <person name="Reid J."/>
            <person name="Worley K."/>
            <person name="Petrosino J."/>
            <person name="Highlander S."/>
            <person name="Gibbs R."/>
        </authorList>
    </citation>
    <scope>NUCLEOTIDE SEQUENCE [LARGE SCALE GENOMIC DNA]</scope>
    <source>
        <strain evidence="3 4">ATCC 33394</strain>
    </source>
</reference>
<dbReference type="EMBL" id="AEWV01000030">
    <property type="protein sequence ID" value="EGC16908.1"/>
    <property type="molecule type" value="Genomic_DNA"/>
</dbReference>
<evidence type="ECO:0000313" key="4">
    <source>
        <dbReference type="Proteomes" id="UP000004088"/>
    </source>
</evidence>
<feature type="region of interest" description="Disordered" evidence="1">
    <location>
        <begin position="1"/>
        <end position="32"/>
    </location>
</feature>
<dbReference type="Proteomes" id="UP000004088">
    <property type="component" value="Unassembled WGS sequence"/>
</dbReference>
<organism evidence="3 4">
    <name type="scientific">Kingella denitrificans ATCC 33394</name>
    <dbReference type="NCBI Taxonomy" id="888741"/>
    <lineage>
        <taxon>Bacteria</taxon>
        <taxon>Pseudomonadati</taxon>
        <taxon>Pseudomonadota</taxon>
        <taxon>Betaproteobacteria</taxon>
        <taxon>Neisseriales</taxon>
        <taxon>Neisseriaceae</taxon>
        <taxon>Kingella</taxon>
    </lineage>
</organism>
<dbReference type="AlphaFoldDB" id="F0F0S6"/>
<evidence type="ECO:0000313" key="3">
    <source>
        <dbReference type="EMBL" id="EGC16908.1"/>
    </source>
</evidence>
<gene>
    <name evidence="3" type="ORF">HMPREF9098_1711</name>
</gene>
<dbReference type="STRING" id="888741.HMPREF9098_1711"/>
<evidence type="ECO:0000256" key="1">
    <source>
        <dbReference type="SAM" id="MobiDB-lite"/>
    </source>
</evidence>
<keyword evidence="4" id="KW-1185">Reference proteome</keyword>
<evidence type="ECO:0000259" key="2">
    <source>
        <dbReference type="Pfam" id="PF07007"/>
    </source>
</evidence>
<sequence>MASCRHTHAFRQPENQRRHPVPKAKPPENKTMPGKTALLLAAFLSATHAAAEIVQTEYNIRRRCSERHFAQTEVRDCVRRAAEISAANLRQAQRQATAKIRAWNEDRRYVLAAQQKLKAAEHSFATYRQNHCSWAASLGGGAIGTANEMRRNACIAETNNRRAEELRGIMQHWPF</sequence>
<dbReference type="Gene3D" id="1.20.1270.180">
    <property type="match status" value="1"/>
</dbReference>
<proteinExistence type="predicted"/>
<comment type="caution">
    <text evidence="3">The sequence shown here is derived from an EMBL/GenBank/DDBJ whole genome shotgun (WGS) entry which is preliminary data.</text>
</comment>
<accession>F0F0S6</accession>
<dbReference type="InterPro" id="IPR009739">
    <property type="entry name" value="LprI-like_N"/>
</dbReference>
<feature type="domain" description="Lysozyme inhibitor LprI-like N-terminal" evidence="2">
    <location>
        <begin position="64"/>
        <end position="166"/>
    </location>
</feature>
<dbReference type="Pfam" id="PF07007">
    <property type="entry name" value="LprI"/>
    <property type="match status" value="1"/>
</dbReference>
<dbReference type="HOGENOM" id="CLU_130893_0_0_4"/>